<dbReference type="GO" id="GO:0003824">
    <property type="term" value="F:catalytic activity"/>
    <property type="evidence" value="ECO:0007669"/>
    <property type="project" value="InterPro"/>
</dbReference>
<accession>A0A382KFD9</accession>
<gene>
    <name evidence="1" type="ORF">METZ01_LOCUS274275</name>
</gene>
<dbReference type="Gene3D" id="3.20.20.60">
    <property type="entry name" value="Phosphoenolpyruvate-binding domains"/>
    <property type="match status" value="1"/>
</dbReference>
<organism evidence="1">
    <name type="scientific">marine metagenome</name>
    <dbReference type="NCBI Taxonomy" id="408172"/>
    <lineage>
        <taxon>unclassified sequences</taxon>
        <taxon>metagenomes</taxon>
        <taxon>ecological metagenomes</taxon>
    </lineage>
</organism>
<reference evidence="1" key="1">
    <citation type="submission" date="2018-05" db="EMBL/GenBank/DDBJ databases">
        <authorList>
            <person name="Lanie J.A."/>
            <person name="Ng W.-L."/>
            <person name="Kazmierczak K.M."/>
            <person name="Andrzejewski T.M."/>
            <person name="Davidsen T.M."/>
            <person name="Wayne K.J."/>
            <person name="Tettelin H."/>
            <person name="Glass J.I."/>
            <person name="Rusch D."/>
            <person name="Podicherti R."/>
            <person name="Tsui H.-C.T."/>
            <person name="Winkler M.E."/>
        </authorList>
    </citation>
    <scope>NUCLEOTIDE SEQUENCE</scope>
</reference>
<dbReference type="SUPFAM" id="SSF51621">
    <property type="entry name" value="Phosphoenolpyruvate/pyruvate domain"/>
    <property type="match status" value="1"/>
</dbReference>
<protein>
    <recommendedName>
        <fullName evidence="2">HpcH/HpaI aldolase/citrate lyase domain-containing protein</fullName>
    </recommendedName>
</protein>
<proteinExistence type="predicted"/>
<sequence length="52" mass="5615">MDMMEVPESFGSDTPSLGCWLKIPSSTTAEIAAQAGFDYVCVDMQHGMADRS</sequence>
<feature type="non-terminal residue" evidence="1">
    <location>
        <position position="52"/>
    </location>
</feature>
<dbReference type="AlphaFoldDB" id="A0A382KFD9"/>
<dbReference type="InterPro" id="IPR015813">
    <property type="entry name" value="Pyrv/PenolPyrv_kinase-like_dom"/>
</dbReference>
<dbReference type="EMBL" id="UINC01079426">
    <property type="protein sequence ID" value="SVC21421.1"/>
    <property type="molecule type" value="Genomic_DNA"/>
</dbReference>
<name>A0A382KFD9_9ZZZZ</name>
<evidence type="ECO:0000313" key="1">
    <source>
        <dbReference type="EMBL" id="SVC21421.1"/>
    </source>
</evidence>
<dbReference type="InterPro" id="IPR040442">
    <property type="entry name" value="Pyrv_kinase-like_dom_sf"/>
</dbReference>
<evidence type="ECO:0008006" key="2">
    <source>
        <dbReference type="Google" id="ProtNLM"/>
    </source>
</evidence>